<feature type="compositionally biased region" description="Pro residues" evidence="1">
    <location>
        <begin position="63"/>
        <end position="73"/>
    </location>
</feature>
<organism evidence="2 3">
    <name type="scientific">Colocasia esculenta</name>
    <name type="common">Wild taro</name>
    <name type="synonym">Arum esculentum</name>
    <dbReference type="NCBI Taxonomy" id="4460"/>
    <lineage>
        <taxon>Eukaryota</taxon>
        <taxon>Viridiplantae</taxon>
        <taxon>Streptophyta</taxon>
        <taxon>Embryophyta</taxon>
        <taxon>Tracheophyta</taxon>
        <taxon>Spermatophyta</taxon>
        <taxon>Magnoliopsida</taxon>
        <taxon>Liliopsida</taxon>
        <taxon>Araceae</taxon>
        <taxon>Aroideae</taxon>
        <taxon>Colocasieae</taxon>
        <taxon>Colocasia</taxon>
    </lineage>
</organism>
<sequence>MRVATGSTEIATGSGTGRDRPSQVGQQIATTAMAGRTRHSSVPIQDEEPRRTANEQQRVPAAQVPPAPPPPPMVDYGTFMHWLVQVMQTQAQAQAALQTQLQAQVPAPAQQDHSVGGVSIMERFKRMVPPSFKGASQRLVAESCLREI</sequence>
<feature type="region of interest" description="Disordered" evidence="1">
    <location>
        <begin position="1"/>
        <end position="73"/>
    </location>
</feature>
<feature type="compositionally biased region" description="Polar residues" evidence="1">
    <location>
        <begin position="1"/>
        <end position="13"/>
    </location>
</feature>
<evidence type="ECO:0000313" key="2">
    <source>
        <dbReference type="EMBL" id="MQM01116.1"/>
    </source>
</evidence>
<dbReference type="AlphaFoldDB" id="A0A843VZ42"/>
<dbReference type="OrthoDB" id="1435433at2759"/>
<dbReference type="EMBL" id="NMUH01002623">
    <property type="protein sequence ID" value="MQM01116.1"/>
    <property type="molecule type" value="Genomic_DNA"/>
</dbReference>
<evidence type="ECO:0000256" key="1">
    <source>
        <dbReference type="SAM" id="MobiDB-lite"/>
    </source>
</evidence>
<comment type="caution">
    <text evidence="2">The sequence shown here is derived from an EMBL/GenBank/DDBJ whole genome shotgun (WGS) entry which is preliminary data.</text>
</comment>
<keyword evidence="3" id="KW-1185">Reference proteome</keyword>
<protein>
    <submittedName>
        <fullName evidence="2">Uncharacterized protein</fullName>
    </submittedName>
</protein>
<gene>
    <name evidence="2" type="ORF">Taro_033865</name>
</gene>
<dbReference type="Proteomes" id="UP000652761">
    <property type="component" value="Unassembled WGS sequence"/>
</dbReference>
<proteinExistence type="predicted"/>
<reference evidence="2" key="1">
    <citation type="submission" date="2017-07" db="EMBL/GenBank/DDBJ databases">
        <title>Taro Niue Genome Assembly and Annotation.</title>
        <authorList>
            <person name="Atibalentja N."/>
            <person name="Keating K."/>
            <person name="Fields C.J."/>
        </authorList>
    </citation>
    <scope>NUCLEOTIDE SEQUENCE</scope>
    <source>
        <strain evidence="2">Niue_2</strain>
        <tissue evidence="2">Leaf</tissue>
    </source>
</reference>
<evidence type="ECO:0000313" key="3">
    <source>
        <dbReference type="Proteomes" id="UP000652761"/>
    </source>
</evidence>
<name>A0A843VZ42_COLES</name>
<accession>A0A843VZ42</accession>